<evidence type="ECO:0000259" key="3">
    <source>
        <dbReference type="PROSITE" id="PS50977"/>
    </source>
</evidence>
<dbReference type="InterPro" id="IPR009057">
    <property type="entry name" value="Homeodomain-like_sf"/>
</dbReference>
<dbReference type="EMBL" id="QRMS01000002">
    <property type="protein sequence ID" value="RHJ88224.1"/>
    <property type="molecule type" value="Genomic_DNA"/>
</dbReference>
<evidence type="ECO:0000256" key="2">
    <source>
        <dbReference type="PROSITE-ProRule" id="PRU00335"/>
    </source>
</evidence>
<feature type="DNA-binding region" description="H-T-H motif" evidence="2">
    <location>
        <begin position="35"/>
        <end position="54"/>
    </location>
</feature>
<evidence type="ECO:0000256" key="1">
    <source>
        <dbReference type="ARBA" id="ARBA00023125"/>
    </source>
</evidence>
<dbReference type="Pfam" id="PF00440">
    <property type="entry name" value="TetR_N"/>
    <property type="match status" value="1"/>
</dbReference>
<dbReference type="STRING" id="1776384.GCA_900086585_03808"/>
<sequence length="196" mass="22570">MKETTSRKQQAMETRIKILEIALDLFKEKGMNAVKITDICQAAGVSVGAFYHHFPSKESIIERGYQSIDAYIEENMKNRAFADCQEKILTLFKEANFFMEELGWKFIGDVYKYTLSTGNKYTLSTKRFPYRFIEQSLEEGIASGEFHKDIKPAQAAEFLMKLVRGITFDWCICEGSYSLVEEAGKTIEIILRDYMA</sequence>
<dbReference type="AlphaFoldDB" id="A0A415E3R8"/>
<proteinExistence type="predicted"/>
<keyword evidence="5" id="KW-1185">Reference proteome</keyword>
<feature type="domain" description="HTH tetR-type" evidence="3">
    <location>
        <begin position="12"/>
        <end position="72"/>
    </location>
</feature>
<evidence type="ECO:0000313" key="5">
    <source>
        <dbReference type="Proteomes" id="UP000284841"/>
    </source>
</evidence>
<dbReference type="SUPFAM" id="SSF46689">
    <property type="entry name" value="Homeodomain-like"/>
    <property type="match status" value="1"/>
</dbReference>
<dbReference type="OrthoDB" id="9785164at2"/>
<dbReference type="Proteomes" id="UP000284841">
    <property type="component" value="Unassembled WGS sequence"/>
</dbReference>
<dbReference type="PRINTS" id="PR00455">
    <property type="entry name" value="HTHTETR"/>
</dbReference>
<evidence type="ECO:0000313" key="4">
    <source>
        <dbReference type="EMBL" id="RHJ88224.1"/>
    </source>
</evidence>
<comment type="caution">
    <text evidence="4">The sequence shown here is derived from an EMBL/GenBank/DDBJ whole genome shotgun (WGS) entry which is preliminary data.</text>
</comment>
<dbReference type="InterPro" id="IPR001647">
    <property type="entry name" value="HTH_TetR"/>
</dbReference>
<dbReference type="PROSITE" id="PS50977">
    <property type="entry name" value="HTH_TETR_2"/>
    <property type="match status" value="1"/>
</dbReference>
<accession>A0A415E3R8</accession>
<reference evidence="4 5" key="1">
    <citation type="submission" date="2018-08" db="EMBL/GenBank/DDBJ databases">
        <title>A genome reference for cultivated species of the human gut microbiota.</title>
        <authorList>
            <person name="Zou Y."/>
            <person name="Xue W."/>
            <person name="Luo G."/>
        </authorList>
    </citation>
    <scope>NUCLEOTIDE SEQUENCE [LARGE SCALE GENOMIC DNA]</scope>
    <source>
        <strain evidence="4 5">AM07-24</strain>
    </source>
</reference>
<dbReference type="PANTHER" id="PTHR43479">
    <property type="entry name" value="ACREF/ENVCD OPERON REPRESSOR-RELATED"/>
    <property type="match status" value="1"/>
</dbReference>
<protein>
    <submittedName>
        <fullName evidence="4">TetR/AcrR family transcriptional regulator</fullName>
    </submittedName>
</protein>
<dbReference type="RefSeq" id="WP_118334828.1">
    <property type="nucleotide sequence ID" value="NZ_AP025567.1"/>
</dbReference>
<dbReference type="GO" id="GO:0003677">
    <property type="term" value="F:DNA binding"/>
    <property type="evidence" value="ECO:0007669"/>
    <property type="project" value="UniProtKB-UniRule"/>
</dbReference>
<dbReference type="Gene3D" id="1.10.357.10">
    <property type="entry name" value="Tetracycline Repressor, domain 2"/>
    <property type="match status" value="1"/>
</dbReference>
<keyword evidence="1 2" id="KW-0238">DNA-binding</keyword>
<gene>
    <name evidence="4" type="ORF">DW099_07355</name>
</gene>
<dbReference type="SUPFAM" id="SSF48498">
    <property type="entry name" value="Tetracyclin repressor-like, C-terminal domain"/>
    <property type="match status" value="1"/>
</dbReference>
<dbReference type="InterPro" id="IPR036271">
    <property type="entry name" value="Tet_transcr_reg_TetR-rel_C_sf"/>
</dbReference>
<organism evidence="4 5">
    <name type="scientific">Emergencia timonensis</name>
    <dbReference type="NCBI Taxonomy" id="1776384"/>
    <lineage>
        <taxon>Bacteria</taxon>
        <taxon>Bacillati</taxon>
        <taxon>Bacillota</taxon>
        <taxon>Clostridia</taxon>
        <taxon>Peptostreptococcales</taxon>
        <taxon>Anaerovoracaceae</taxon>
        <taxon>Emergencia</taxon>
    </lineage>
</organism>
<dbReference type="PANTHER" id="PTHR43479:SF11">
    <property type="entry name" value="ACREF_ENVCD OPERON REPRESSOR-RELATED"/>
    <property type="match status" value="1"/>
</dbReference>
<dbReference type="InterPro" id="IPR050624">
    <property type="entry name" value="HTH-type_Tx_Regulator"/>
</dbReference>
<name>A0A415E3R8_9FIRM</name>